<evidence type="ECO:0000313" key="2">
    <source>
        <dbReference type="Proteomes" id="UP001241377"/>
    </source>
</evidence>
<dbReference type="EMBL" id="JASBWR010000034">
    <property type="protein sequence ID" value="KAJ9105563.1"/>
    <property type="molecule type" value="Genomic_DNA"/>
</dbReference>
<proteinExistence type="predicted"/>
<gene>
    <name evidence="1" type="ORF">QFC19_003545</name>
</gene>
<evidence type="ECO:0000313" key="1">
    <source>
        <dbReference type="EMBL" id="KAJ9105563.1"/>
    </source>
</evidence>
<dbReference type="Proteomes" id="UP001241377">
    <property type="component" value="Unassembled WGS sequence"/>
</dbReference>
<name>A0ACC2W1J6_9TREE</name>
<protein>
    <submittedName>
        <fullName evidence="1">Uncharacterized protein</fullName>
    </submittedName>
</protein>
<organism evidence="1 2">
    <name type="scientific">Naganishia cerealis</name>
    <dbReference type="NCBI Taxonomy" id="610337"/>
    <lineage>
        <taxon>Eukaryota</taxon>
        <taxon>Fungi</taxon>
        <taxon>Dikarya</taxon>
        <taxon>Basidiomycota</taxon>
        <taxon>Agaricomycotina</taxon>
        <taxon>Tremellomycetes</taxon>
        <taxon>Filobasidiales</taxon>
        <taxon>Filobasidiaceae</taxon>
        <taxon>Naganishia</taxon>
    </lineage>
</organism>
<sequence length="230" mass="24399">MRIGPKDGGKGCEYDQVPELPPVPRMGEYGTGTPRSSYELTAAMIPPEGPFSSSRYPHAVRIAKSFPGNNDDDDAIDAGDTRGGYARPSGGRNGWVEADVTDGTPQYEVYERFTIPTPLLAPPPPPLTPTAAPTGLLVNGMIMDAPPPAGPGADKGGYRLPSHSFSRNVRSSAAPLRETRDGYGNGQDRGGYGHARGISRTMVLATTDPDDPCEFSAWRKPRAVVQGECG</sequence>
<keyword evidence="2" id="KW-1185">Reference proteome</keyword>
<accession>A0ACC2W1J6</accession>
<reference evidence="1" key="1">
    <citation type="submission" date="2023-04" db="EMBL/GenBank/DDBJ databases">
        <title>Draft Genome sequencing of Naganishia species isolated from polar environments using Oxford Nanopore Technology.</title>
        <authorList>
            <person name="Leo P."/>
            <person name="Venkateswaran K."/>
        </authorList>
    </citation>
    <scope>NUCLEOTIDE SEQUENCE</scope>
    <source>
        <strain evidence="1">MNA-CCFEE 5261</strain>
    </source>
</reference>
<comment type="caution">
    <text evidence="1">The sequence shown here is derived from an EMBL/GenBank/DDBJ whole genome shotgun (WGS) entry which is preliminary data.</text>
</comment>